<dbReference type="Pfam" id="PF23752">
    <property type="entry name" value="Beta-prop_WDR11_2nd"/>
    <property type="match status" value="1"/>
</dbReference>
<dbReference type="Pfam" id="PF23751">
    <property type="entry name" value="Beta-prop_WDR11_1st"/>
    <property type="match status" value="1"/>
</dbReference>
<feature type="region of interest" description="Disordered" evidence="1">
    <location>
        <begin position="641"/>
        <end position="683"/>
    </location>
</feature>
<dbReference type="InterPro" id="IPR039694">
    <property type="entry name" value="WDR11"/>
</dbReference>
<feature type="domain" description="WDR11 second beta-propeller" evidence="3">
    <location>
        <begin position="497"/>
        <end position="829"/>
    </location>
</feature>
<dbReference type="Pfam" id="PF23753">
    <property type="entry name" value="TPR_WDR11"/>
    <property type="match status" value="1"/>
</dbReference>
<evidence type="ECO:0000259" key="4">
    <source>
        <dbReference type="Pfam" id="PF23753"/>
    </source>
</evidence>
<evidence type="ECO:0000259" key="2">
    <source>
        <dbReference type="Pfam" id="PF23751"/>
    </source>
</evidence>
<dbReference type="SUPFAM" id="SSF50978">
    <property type="entry name" value="WD40 repeat-like"/>
    <property type="match status" value="1"/>
</dbReference>
<dbReference type="InterPro" id="IPR015943">
    <property type="entry name" value="WD40/YVTN_repeat-like_dom_sf"/>
</dbReference>
<dbReference type="SUPFAM" id="SSF50998">
    <property type="entry name" value="Quinoprotein alcohol dehydrogenase-like"/>
    <property type="match status" value="1"/>
</dbReference>
<accession>A0A8B8EN37</accession>
<dbReference type="Gene3D" id="2.130.10.10">
    <property type="entry name" value="YVTN repeat-like/Quinoprotein amine dehydrogenase"/>
    <property type="match status" value="3"/>
</dbReference>
<evidence type="ECO:0000313" key="5">
    <source>
        <dbReference type="Proteomes" id="UP000694844"/>
    </source>
</evidence>
<proteinExistence type="predicted"/>
<dbReference type="SMART" id="SM00320">
    <property type="entry name" value="WD40"/>
    <property type="match status" value="5"/>
</dbReference>
<dbReference type="GO" id="GO:0005737">
    <property type="term" value="C:cytoplasm"/>
    <property type="evidence" value="ECO:0007669"/>
    <property type="project" value="TreeGrafter"/>
</dbReference>
<evidence type="ECO:0000256" key="1">
    <source>
        <dbReference type="SAM" id="MobiDB-lite"/>
    </source>
</evidence>
<name>A0A8B8EN37_CRAVI</name>
<dbReference type="GeneID" id="111135494"/>
<dbReference type="AlphaFoldDB" id="A0A8B8EN37"/>
<dbReference type="InterPro" id="IPR057853">
    <property type="entry name" value="Beta-prop_WDR11_2nd"/>
</dbReference>
<dbReference type="PANTHER" id="PTHR14593:SF5">
    <property type="entry name" value="WD REPEAT-CONTAINING PROTEIN 11"/>
    <property type="match status" value="1"/>
</dbReference>
<reference evidence="6" key="1">
    <citation type="submission" date="2025-08" db="UniProtKB">
        <authorList>
            <consortium name="RefSeq"/>
        </authorList>
    </citation>
    <scope>IDENTIFICATION</scope>
    <source>
        <tissue evidence="6">Whole sample</tissue>
    </source>
</reference>
<dbReference type="PANTHER" id="PTHR14593">
    <property type="entry name" value="WD REPEAT-CONTAINING PROTEIN 11"/>
    <property type="match status" value="1"/>
</dbReference>
<evidence type="ECO:0000259" key="3">
    <source>
        <dbReference type="Pfam" id="PF23752"/>
    </source>
</evidence>
<feature type="domain" description="WDR11 TPR" evidence="4">
    <location>
        <begin position="917"/>
        <end position="1222"/>
    </location>
</feature>
<feature type="compositionally biased region" description="Polar residues" evidence="1">
    <location>
        <begin position="668"/>
        <end position="679"/>
    </location>
</feature>
<keyword evidence="5" id="KW-1185">Reference proteome</keyword>
<evidence type="ECO:0000313" key="6">
    <source>
        <dbReference type="RefSeq" id="XP_022341322.1"/>
    </source>
</evidence>
<organism evidence="5 6">
    <name type="scientific">Crassostrea virginica</name>
    <name type="common">Eastern oyster</name>
    <dbReference type="NCBI Taxonomy" id="6565"/>
    <lineage>
        <taxon>Eukaryota</taxon>
        <taxon>Metazoa</taxon>
        <taxon>Spiralia</taxon>
        <taxon>Lophotrochozoa</taxon>
        <taxon>Mollusca</taxon>
        <taxon>Bivalvia</taxon>
        <taxon>Autobranchia</taxon>
        <taxon>Pteriomorphia</taxon>
        <taxon>Ostreida</taxon>
        <taxon>Ostreoidea</taxon>
        <taxon>Ostreidae</taxon>
        <taxon>Crassostrea</taxon>
    </lineage>
</organism>
<dbReference type="OrthoDB" id="1291858at2759"/>
<protein>
    <submittedName>
        <fullName evidence="6">WD repeat-containing protein 11-like isoform X1</fullName>
    </submittedName>
</protein>
<feature type="domain" description="WDR11 first beta-propeller" evidence="2">
    <location>
        <begin position="25"/>
        <end position="338"/>
    </location>
</feature>
<sequence length="1278" mass="142153">MHHDIKKHVNMKLSPKVITGALHAQNKGAADWGWQGLLAYGCQGFVVVVDPKTIQVLQVLAKHKGSVVKVKWAKENYHHDLGNPYSLRLASGDTSGVIIVWDVTAGVAKSEFSEGNKPIQDLEWLTYQDASHDLLVALHPPYSLVLWNADTGTKLWKKSYTEPLMAFSFDPFNSKNVAFLGSDCIVFIDDFSVTKTPSSNGKKFFISSPSSAATNLKTEGSTSSVEKKASSKNLAERMSKILVGEGTSKKGTKEDSDQVVLNDCIQLVYHQSCRHHLILVYTREILILDLEINQTVGIIPLERAGSPFVQVVSFRQRDVLLCLHENGSLSARIRRKTNAITTPASEGHGAFDDSPPPVSMDVTYDLRCQSDGMRVTRHSRVSSMACCPVSEKSVALMVTDSRIVFWDMMLLNDGVDIEPSPISDPKQKFPMISDIPPPNISLSDIIGRHPVVNSDHPSVLKGRITALKFVMTGLLNGMVSPITCLRMCPPLTTKNWSVYEPLIAVGSSTGLVQIVNISSGLIVKEYSVHTGTVRGIEWCSLKSFLSYSYQSPGPSGLVKNDLMYVDLSTGKVKPVRTNRDQESPIEILRVSCLKQYFIVAFKDKPLELWDLHTLTMLRETGKSLPHPTSLEWSPSHSLKSLKKKMMGQTGEKEAGQVASTPGGGDSMGVSTTSLPETTDSESKVSQKMTVKEHFVYTDSEGTLYHFVVEGSGFADASRVPAEPDSPVLSTYVSGMGTITWIAWKGDFILFGDGEGQLSVWDLKSKTQRTMATRRGWIKKIRFAPGRGNMKFFILYIDGFDIWELKEGKAELLSSMKSPRDVAKVVDADWTGSDRPVLATAEGCVQVFDLALKSCSCGIEDREFPDEVANPYILTPKGSLMMKYHLQNQPWNSEFSLKLEGLRPEEKNLQTAVNKQIDLLDSDVLEYLPLCRFGVAERCLILSKLFGDESDFLFWTVALHYLRAAKWSPKSQEDKDLLLGQEKDKFVPATPSYKETNDLVMLDSPDEGEGSNQGAWSLLDTPLERYFDTICDNDSFKLYQLDRVALHDSKRVNYEHTKKCAENYVMLRETDRAVQLLLETEPDTDVYYTDCLRACLVASIRSSGVSQSTIKLVATNLIANGKIKEGVQLLCLIDKGLDACRYLQTYGAWDQAVWLAKATLTNTDCCEVMKRWVDHLCGIQVNQKSKALLVMLSLGLFSKVLEMLYGLRQFNRAACFTAALEEFGLLDLNPDNVSLVEAVYLEYARLLANLGLRAPAEFYCQKAGDKGKQFKEEVRILFT</sequence>
<dbReference type="InterPro" id="IPR036322">
    <property type="entry name" value="WD40_repeat_dom_sf"/>
</dbReference>
<dbReference type="Proteomes" id="UP000694844">
    <property type="component" value="Chromosome 5"/>
</dbReference>
<dbReference type="InterPro" id="IPR001680">
    <property type="entry name" value="WD40_rpt"/>
</dbReference>
<dbReference type="InterPro" id="IPR057854">
    <property type="entry name" value="TPR_WDR11"/>
</dbReference>
<dbReference type="InterPro" id="IPR057852">
    <property type="entry name" value="Beta-prop_WDR11_1st"/>
</dbReference>
<gene>
    <name evidence="6" type="primary">LOC111135494</name>
</gene>
<dbReference type="KEGG" id="cvn:111135494"/>
<dbReference type="InterPro" id="IPR011047">
    <property type="entry name" value="Quinoprotein_ADH-like_sf"/>
</dbReference>
<dbReference type="RefSeq" id="XP_022341322.1">
    <property type="nucleotide sequence ID" value="XM_022485614.1"/>
</dbReference>